<accession>A0ABR3WYT6</accession>
<feature type="region of interest" description="Disordered" evidence="1">
    <location>
        <begin position="1"/>
        <end position="28"/>
    </location>
</feature>
<feature type="compositionally biased region" description="Polar residues" evidence="1">
    <location>
        <begin position="70"/>
        <end position="79"/>
    </location>
</feature>
<comment type="caution">
    <text evidence="2">The sequence shown here is derived from an EMBL/GenBank/DDBJ whole genome shotgun (WGS) entry which is preliminary data.</text>
</comment>
<name>A0ABR3WYT6_9PEZI</name>
<evidence type="ECO:0000313" key="2">
    <source>
        <dbReference type="EMBL" id="KAL1868655.1"/>
    </source>
</evidence>
<organism evidence="2 3">
    <name type="scientific">Phialemonium thermophilum</name>
    <dbReference type="NCBI Taxonomy" id="223376"/>
    <lineage>
        <taxon>Eukaryota</taxon>
        <taxon>Fungi</taxon>
        <taxon>Dikarya</taxon>
        <taxon>Ascomycota</taxon>
        <taxon>Pezizomycotina</taxon>
        <taxon>Sordariomycetes</taxon>
        <taxon>Sordariomycetidae</taxon>
        <taxon>Cephalothecales</taxon>
        <taxon>Cephalothecaceae</taxon>
        <taxon>Phialemonium</taxon>
    </lineage>
</organism>
<protein>
    <submittedName>
        <fullName evidence="2">Uncharacterized protein</fullName>
    </submittedName>
</protein>
<feature type="compositionally biased region" description="Basic and acidic residues" evidence="1">
    <location>
        <begin position="49"/>
        <end position="60"/>
    </location>
</feature>
<dbReference type="EMBL" id="JAZHXJ010000211">
    <property type="protein sequence ID" value="KAL1868655.1"/>
    <property type="molecule type" value="Genomic_DNA"/>
</dbReference>
<proteinExistence type="predicted"/>
<evidence type="ECO:0000313" key="3">
    <source>
        <dbReference type="Proteomes" id="UP001586593"/>
    </source>
</evidence>
<feature type="region of interest" description="Disordered" evidence="1">
    <location>
        <begin position="48"/>
        <end position="80"/>
    </location>
</feature>
<gene>
    <name evidence="2" type="ORF">VTK73DRAFT_3571</name>
</gene>
<dbReference type="Proteomes" id="UP001586593">
    <property type="component" value="Unassembled WGS sequence"/>
</dbReference>
<reference evidence="2 3" key="1">
    <citation type="journal article" date="2024" name="Commun. Biol.">
        <title>Comparative genomic analysis of thermophilic fungi reveals convergent evolutionary adaptations and gene losses.</title>
        <authorList>
            <person name="Steindorff A.S."/>
            <person name="Aguilar-Pontes M.V."/>
            <person name="Robinson A.J."/>
            <person name="Andreopoulos B."/>
            <person name="LaButti K."/>
            <person name="Kuo A."/>
            <person name="Mondo S."/>
            <person name="Riley R."/>
            <person name="Otillar R."/>
            <person name="Haridas S."/>
            <person name="Lipzen A."/>
            <person name="Grimwood J."/>
            <person name="Schmutz J."/>
            <person name="Clum A."/>
            <person name="Reid I.D."/>
            <person name="Moisan M.C."/>
            <person name="Butler G."/>
            <person name="Nguyen T.T.M."/>
            <person name="Dewar K."/>
            <person name="Conant G."/>
            <person name="Drula E."/>
            <person name="Henrissat B."/>
            <person name="Hansel C."/>
            <person name="Singer S."/>
            <person name="Hutchinson M.I."/>
            <person name="de Vries R.P."/>
            <person name="Natvig D.O."/>
            <person name="Powell A.J."/>
            <person name="Tsang A."/>
            <person name="Grigoriev I.V."/>
        </authorList>
    </citation>
    <scope>NUCLEOTIDE SEQUENCE [LARGE SCALE GENOMIC DNA]</scope>
    <source>
        <strain evidence="2 3">ATCC 24622</strain>
    </source>
</reference>
<sequence>MDQEKLPPSSSHAHPMPSRPLSVPSIGGLSFAERKGQVHISSLAGILRMDSDPRHTERPPLADVAKAASCTESRPSLSKQRSDYFEKIFSVKKSSPAKERAHSEAIVMADVRTNVIVRIESLPSQSRPSTELTFRFSGEHRSMTSSRSSPNYRITSLKGISGPYHL</sequence>
<feature type="compositionally biased region" description="Low complexity" evidence="1">
    <location>
        <begin position="7"/>
        <end position="20"/>
    </location>
</feature>
<evidence type="ECO:0000256" key="1">
    <source>
        <dbReference type="SAM" id="MobiDB-lite"/>
    </source>
</evidence>
<keyword evidence="3" id="KW-1185">Reference proteome</keyword>